<comment type="similarity">
    <text evidence="1">Belongs to the PHAF1 family.</text>
</comment>
<evidence type="ECO:0000256" key="1">
    <source>
        <dbReference type="ARBA" id="ARBA00024339"/>
    </source>
</evidence>
<evidence type="ECO:0000256" key="2">
    <source>
        <dbReference type="SAM" id="MobiDB-lite"/>
    </source>
</evidence>
<accession>A0A6A5X8S3</accession>
<reference evidence="3" key="1">
    <citation type="journal article" date="2020" name="Stud. Mycol.">
        <title>101 Dothideomycetes genomes: a test case for predicting lifestyles and emergence of pathogens.</title>
        <authorList>
            <person name="Haridas S."/>
            <person name="Albert R."/>
            <person name="Binder M."/>
            <person name="Bloem J."/>
            <person name="Labutti K."/>
            <person name="Salamov A."/>
            <person name="Andreopoulos B."/>
            <person name="Baker S."/>
            <person name="Barry K."/>
            <person name="Bills G."/>
            <person name="Bluhm B."/>
            <person name="Cannon C."/>
            <person name="Castanera R."/>
            <person name="Culley D."/>
            <person name="Daum C."/>
            <person name="Ezra D."/>
            <person name="Gonzalez J."/>
            <person name="Henrissat B."/>
            <person name="Kuo A."/>
            <person name="Liang C."/>
            <person name="Lipzen A."/>
            <person name="Lutzoni F."/>
            <person name="Magnuson J."/>
            <person name="Mondo S."/>
            <person name="Nolan M."/>
            <person name="Ohm R."/>
            <person name="Pangilinan J."/>
            <person name="Park H.-J."/>
            <person name="Ramirez L."/>
            <person name="Alfaro M."/>
            <person name="Sun H."/>
            <person name="Tritt A."/>
            <person name="Yoshinaga Y."/>
            <person name="Zwiers L.-H."/>
            <person name="Turgeon B."/>
            <person name="Goodwin S."/>
            <person name="Spatafora J."/>
            <person name="Crous P."/>
            <person name="Grigoriev I."/>
        </authorList>
    </citation>
    <scope>NUCLEOTIDE SEQUENCE</scope>
    <source>
        <strain evidence="3">CBS 175.79</strain>
    </source>
</reference>
<dbReference type="InterPro" id="IPR005373">
    <property type="entry name" value="PHAF1"/>
</dbReference>
<evidence type="ECO:0000313" key="4">
    <source>
        <dbReference type="Proteomes" id="UP000799778"/>
    </source>
</evidence>
<proteinExistence type="inferred from homology"/>
<dbReference type="AlphaFoldDB" id="A0A6A5X8S3"/>
<evidence type="ECO:0000313" key="3">
    <source>
        <dbReference type="EMBL" id="KAF2009333.1"/>
    </source>
</evidence>
<dbReference type="RefSeq" id="XP_033377672.1">
    <property type="nucleotide sequence ID" value="XM_033530208.1"/>
</dbReference>
<dbReference type="GO" id="GO:0005802">
    <property type="term" value="C:trans-Golgi network"/>
    <property type="evidence" value="ECO:0007669"/>
    <property type="project" value="TreeGrafter"/>
</dbReference>
<dbReference type="Pfam" id="PF03676">
    <property type="entry name" value="PHAF1"/>
    <property type="match status" value="2"/>
</dbReference>
<protein>
    <submittedName>
        <fullName evidence="3">Uncharacterized protein</fullName>
    </submittedName>
</protein>
<dbReference type="OrthoDB" id="411211at2759"/>
<dbReference type="EMBL" id="ML978079">
    <property type="protein sequence ID" value="KAF2009333.1"/>
    <property type="molecule type" value="Genomic_DNA"/>
</dbReference>
<dbReference type="GO" id="GO:0043001">
    <property type="term" value="P:Golgi to plasma membrane protein transport"/>
    <property type="evidence" value="ECO:0007669"/>
    <property type="project" value="TreeGrafter"/>
</dbReference>
<name>A0A6A5X8S3_9PLEO</name>
<organism evidence="3 4">
    <name type="scientific">Aaosphaeria arxii CBS 175.79</name>
    <dbReference type="NCBI Taxonomy" id="1450172"/>
    <lineage>
        <taxon>Eukaryota</taxon>
        <taxon>Fungi</taxon>
        <taxon>Dikarya</taxon>
        <taxon>Ascomycota</taxon>
        <taxon>Pezizomycotina</taxon>
        <taxon>Dothideomycetes</taxon>
        <taxon>Pleosporomycetidae</taxon>
        <taxon>Pleosporales</taxon>
        <taxon>Pleosporales incertae sedis</taxon>
        <taxon>Aaosphaeria</taxon>
    </lineage>
</organism>
<dbReference type="Proteomes" id="UP000799778">
    <property type="component" value="Unassembled WGS sequence"/>
</dbReference>
<dbReference type="PANTHER" id="PTHR13465:SF2">
    <property type="entry name" value="PHAGOSOME ASSEMBLY FACTOR 1"/>
    <property type="match status" value="1"/>
</dbReference>
<feature type="region of interest" description="Disordered" evidence="2">
    <location>
        <begin position="353"/>
        <end position="373"/>
    </location>
</feature>
<feature type="region of interest" description="Disordered" evidence="2">
    <location>
        <begin position="277"/>
        <end position="323"/>
    </location>
</feature>
<gene>
    <name evidence="3" type="ORF">BU24DRAFT_437451</name>
</gene>
<dbReference type="PANTHER" id="PTHR13465">
    <property type="entry name" value="UPF0183 PROTEIN"/>
    <property type="match status" value="1"/>
</dbReference>
<sequence length="525" mass="58220">MNHNNTKLVPGRSVDFITLGCSLHDILTTIKAEVKAFPRFHIYYDEARPLHAPIHVSLPDNGLRLRFDGPDQRLRLIEVLDFAKAKLVYKDVEVFKPADGHAVLTAGLTGPRFRHIYDKLLGPTYGGEYVPPRSDDPNANGTYNLSYPGIAFNFPVHHSAYSPKKDFISLLSSSATGPATSMAVFSGESWQKARGTLFTSPAPNPRSLSLAGKSKEGGPDEIELVKIHGEGRIELVRRASQPFWIVLSETTPQDLIIELGAPDSIYRKNDHRLSIHKDRRASDASDISAVRLTPDDSLDSDHGSGAGTDHEDDWEDDKDVASEAQEREIAAAEQFYNYYHHGFDLLISQPAQLSPPSPSIELTESESHEEGEISAQPLNHLTVTKVIFHGNVPGSYQFNRHRRSRWILEHVPGDMFKGPLNSEMSFDDISMRLKDIFQAHYENEEEERLQQRGMALNRGWGDSPGSSVELLGGWEDGSAKKSKFVNSGSGLVENDSNVGNVELFGFPGMVFEVLKNSAVSSLTVY</sequence>
<dbReference type="InterPro" id="IPR039156">
    <property type="entry name" value="PHAF1/BROMI"/>
</dbReference>
<dbReference type="GeneID" id="54287605"/>
<keyword evidence="4" id="KW-1185">Reference proteome</keyword>